<evidence type="ECO:0000313" key="2">
    <source>
        <dbReference type="EMBL" id="ENH96622.1"/>
    </source>
</evidence>
<dbReference type="STRING" id="1308866.J416_09604"/>
<organism evidence="2 3">
    <name type="scientific">Gracilibacillus halophilus YIM-C55.5</name>
    <dbReference type="NCBI Taxonomy" id="1308866"/>
    <lineage>
        <taxon>Bacteria</taxon>
        <taxon>Bacillati</taxon>
        <taxon>Bacillota</taxon>
        <taxon>Bacilli</taxon>
        <taxon>Bacillales</taxon>
        <taxon>Bacillaceae</taxon>
        <taxon>Gracilibacillus</taxon>
    </lineage>
</organism>
<dbReference type="RefSeq" id="WP_003469133.1">
    <property type="nucleotide sequence ID" value="NZ_APML01000034.1"/>
</dbReference>
<keyword evidence="3" id="KW-1185">Reference proteome</keyword>
<dbReference type="AlphaFoldDB" id="N4WKE9"/>
<dbReference type="EMBL" id="APML01000034">
    <property type="protein sequence ID" value="ENH96622.1"/>
    <property type="molecule type" value="Genomic_DNA"/>
</dbReference>
<sequence>MNKMETLHQYWQKKCTNKKEPHPFFRKIDLHKRRDKHVKEIGVSGRKMSETTDEIDYQLHIKFLIQDQETYYHEEEVETHRAFIDHQKRIHDRVITRQKIENIRPVHVTSYEEVPRFSYDRRKAVQYAERWWNNANPTYRYFEDNDCTNYISQCLRAGGAPMWGAPNRSRGWWYNDESWSYSWSVANAFRWYLSGSNVGLKGKELDHASDLLPGDVICYDFQGDGRWDHNTIVVAKDHENMPLVNAHTNNSRHRYWTYEDSAAWTPECEYRFFRIGEE</sequence>
<reference evidence="2 3" key="1">
    <citation type="submission" date="2013-03" db="EMBL/GenBank/DDBJ databases">
        <title>Draft genome sequence of Gracibacillus halophilus YIM-C55.5, a moderately halophilic and thermophilic organism from the Xiaochaidamu salt lake.</title>
        <authorList>
            <person name="Sugumar T."/>
            <person name="Polireddy D.R."/>
            <person name="Antony A."/>
            <person name="Madhava Y.R."/>
            <person name="Sivakumar N."/>
        </authorList>
    </citation>
    <scope>NUCLEOTIDE SEQUENCE [LARGE SCALE GENOMIC DNA]</scope>
    <source>
        <strain evidence="2 3">YIM-C55.5</strain>
    </source>
</reference>
<dbReference type="InterPro" id="IPR024301">
    <property type="entry name" value="Amidase_6"/>
</dbReference>
<dbReference type="Pfam" id="PF12671">
    <property type="entry name" value="Amidase_6"/>
    <property type="match status" value="1"/>
</dbReference>
<gene>
    <name evidence="2" type="ORF">J416_09604</name>
</gene>
<evidence type="ECO:0000259" key="1">
    <source>
        <dbReference type="Pfam" id="PF12671"/>
    </source>
</evidence>
<dbReference type="PANTHER" id="PTHR40032:SF1">
    <property type="entry name" value="EXPORTED PROTEIN"/>
    <property type="match status" value="1"/>
</dbReference>
<evidence type="ECO:0000313" key="3">
    <source>
        <dbReference type="Proteomes" id="UP000012283"/>
    </source>
</evidence>
<dbReference type="eggNOG" id="ENOG502Z7JI">
    <property type="taxonomic scope" value="Bacteria"/>
</dbReference>
<comment type="caution">
    <text evidence="2">The sequence shown here is derived from an EMBL/GenBank/DDBJ whole genome shotgun (WGS) entry which is preliminary data.</text>
</comment>
<dbReference type="PANTHER" id="PTHR40032">
    <property type="entry name" value="EXPORTED PROTEIN-RELATED"/>
    <property type="match status" value="1"/>
</dbReference>
<feature type="domain" description="Putative amidase" evidence="1">
    <location>
        <begin position="118"/>
        <end position="261"/>
    </location>
</feature>
<dbReference type="Proteomes" id="UP000012283">
    <property type="component" value="Unassembled WGS sequence"/>
</dbReference>
<protein>
    <recommendedName>
        <fullName evidence="1">Putative amidase domain-containing protein</fullName>
    </recommendedName>
</protein>
<name>N4WKE9_9BACI</name>
<dbReference type="PATRIC" id="fig|1308866.3.peg.1946"/>
<proteinExistence type="predicted"/>
<accession>N4WKE9</accession>